<dbReference type="OrthoDB" id="9795655at2"/>
<keyword evidence="7 9" id="KW-0472">Membrane</keyword>
<dbReference type="Pfam" id="PF04290">
    <property type="entry name" value="DctQ"/>
    <property type="match status" value="1"/>
</dbReference>
<keyword evidence="12" id="KW-1185">Reference proteome</keyword>
<evidence type="ECO:0000256" key="9">
    <source>
        <dbReference type="SAM" id="Phobius"/>
    </source>
</evidence>
<evidence type="ECO:0000256" key="7">
    <source>
        <dbReference type="ARBA" id="ARBA00023136"/>
    </source>
</evidence>
<reference evidence="11 12" key="1">
    <citation type="submission" date="2017-10" db="EMBL/GenBank/DDBJ databases">
        <title>The draft genome sequence of Lewinella marina KCTC 32374.</title>
        <authorList>
            <person name="Wang K."/>
        </authorList>
    </citation>
    <scope>NUCLEOTIDE SEQUENCE [LARGE SCALE GENOMIC DNA]</scope>
    <source>
        <strain evidence="11 12">MKG-38</strain>
    </source>
</reference>
<evidence type="ECO:0000313" key="11">
    <source>
        <dbReference type="EMBL" id="PHL00503.1"/>
    </source>
</evidence>
<comment type="similarity">
    <text evidence="8">Belongs to the TRAP transporter small permease family.</text>
</comment>
<dbReference type="AlphaFoldDB" id="A0A2G0CKK4"/>
<evidence type="ECO:0000256" key="5">
    <source>
        <dbReference type="ARBA" id="ARBA00022692"/>
    </source>
</evidence>
<feature type="domain" description="Tripartite ATP-independent periplasmic transporters DctQ component" evidence="10">
    <location>
        <begin position="6"/>
        <end position="139"/>
    </location>
</feature>
<dbReference type="InterPro" id="IPR007387">
    <property type="entry name" value="TRAP_DctQ"/>
</dbReference>
<name>A0A2G0CKK4_9BACT</name>
<sequence>MLNILLIILVVVDVLLRWFFSLTAAWVIELEWHLFSLIFLLGIPYALQQDRHVRVDLFYEKFSPADKRLVNLVGGLIFLLPWAVVLLYFSTQYAYESWLSAEGSPNPNGIPRYFPIKAVVPFSAALLILQGLAECYRAATDTTPQPEES</sequence>
<evidence type="ECO:0000256" key="8">
    <source>
        <dbReference type="ARBA" id="ARBA00038436"/>
    </source>
</evidence>
<organism evidence="11 12">
    <name type="scientific">Neolewinella marina</name>
    <dbReference type="NCBI Taxonomy" id="438751"/>
    <lineage>
        <taxon>Bacteria</taxon>
        <taxon>Pseudomonadati</taxon>
        <taxon>Bacteroidota</taxon>
        <taxon>Saprospiria</taxon>
        <taxon>Saprospirales</taxon>
        <taxon>Lewinellaceae</taxon>
        <taxon>Neolewinella</taxon>
    </lineage>
</organism>
<gene>
    <name evidence="11" type="ORF">CGL56_00590</name>
</gene>
<evidence type="ECO:0000256" key="4">
    <source>
        <dbReference type="ARBA" id="ARBA00022519"/>
    </source>
</evidence>
<comment type="caution">
    <text evidence="11">The sequence shown here is derived from an EMBL/GenBank/DDBJ whole genome shotgun (WGS) entry which is preliminary data.</text>
</comment>
<dbReference type="GO" id="GO:0005886">
    <property type="term" value="C:plasma membrane"/>
    <property type="evidence" value="ECO:0007669"/>
    <property type="project" value="UniProtKB-SubCell"/>
</dbReference>
<evidence type="ECO:0000256" key="3">
    <source>
        <dbReference type="ARBA" id="ARBA00022475"/>
    </source>
</evidence>
<keyword evidence="3" id="KW-1003">Cell membrane</keyword>
<feature type="transmembrane region" description="Helical" evidence="9">
    <location>
        <begin position="5"/>
        <end position="26"/>
    </location>
</feature>
<keyword evidence="2" id="KW-0813">Transport</keyword>
<evidence type="ECO:0000256" key="2">
    <source>
        <dbReference type="ARBA" id="ARBA00022448"/>
    </source>
</evidence>
<keyword evidence="6 9" id="KW-1133">Transmembrane helix</keyword>
<dbReference type="PANTHER" id="PTHR35011">
    <property type="entry name" value="2,3-DIKETO-L-GULONATE TRAP TRANSPORTER SMALL PERMEASE PROTEIN YIAM"/>
    <property type="match status" value="1"/>
</dbReference>
<keyword evidence="5 9" id="KW-0812">Transmembrane</keyword>
<accession>A0A2G0CKK4</accession>
<dbReference type="Proteomes" id="UP000226437">
    <property type="component" value="Unassembled WGS sequence"/>
</dbReference>
<evidence type="ECO:0000313" key="12">
    <source>
        <dbReference type="Proteomes" id="UP000226437"/>
    </source>
</evidence>
<protein>
    <recommendedName>
        <fullName evidence="10">Tripartite ATP-independent periplasmic transporters DctQ component domain-containing protein</fullName>
    </recommendedName>
</protein>
<feature type="transmembrane region" description="Helical" evidence="9">
    <location>
        <begin position="69"/>
        <end position="90"/>
    </location>
</feature>
<feature type="transmembrane region" description="Helical" evidence="9">
    <location>
        <begin position="110"/>
        <end position="129"/>
    </location>
</feature>
<feature type="transmembrane region" description="Helical" evidence="9">
    <location>
        <begin position="32"/>
        <end position="48"/>
    </location>
</feature>
<dbReference type="InterPro" id="IPR055348">
    <property type="entry name" value="DctQ"/>
</dbReference>
<comment type="subcellular location">
    <subcellularLocation>
        <location evidence="1">Cell inner membrane</location>
        <topology evidence="1">Multi-pass membrane protein</topology>
    </subcellularLocation>
</comment>
<proteinExistence type="inferred from homology"/>
<dbReference type="PANTHER" id="PTHR35011:SF4">
    <property type="entry name" value="SLL1102 PROTEIN"/>
    <property type="match status" value="1"/>
</dbReference>
<evidence type="ECO:0000256" key="6">
    <source>
        <dbReference type="ARBA" id="ARBA00022989"/>
    </source>
</evidence>
<evidence type="ECO:0000259" key="10">
    <source>
        <dbReference type="Pfam" id="PF04290"/>
    </source>
</evidence>
<evidence type="ECO:0000256" key="1">
    <source>
        <dbReference type="ARBA" id="ARBA00004429"/>
    </source>
</evidence>
<dbReference type="EMBL" id="PDLO01000001">
    <property type="protein sequence ID" value="PHL00503.1"/>
    <property type="molecule type" value="Genomic_DNA"/>
</dbReference>
<keyword evidence="4" id="KW-0997">Cell inner membrane</keyword>